<dbReference type="GO" id="GO:0005886">
    <property type="term" value="C:plasma membrane"/>
    <property type="evidence" value="ECO:0007669"/>
    <property type="project" value="TreeGrafter"/>
</dbReference>
<dbReference type="GO" id="GO:0006826">
    <property type="term" value="P:iron ion transport"/>
    <property type="evidence" value="ECO:0007669"/>
    <property type="project" value="TreeGrafter"/>
</dbReference>
<dbReference type="GeneTree" id="ENSGT00940000158556"/>
<dbReference type="InterPro" id="IPR011707">
    <property type="entry name" value="Cu-oxidase-like_N"/>
</dbReference>
<name>A0A668AXY2_9TELE</name>
<reference evidence="3" key="2">
    <citation type="submission" date="2025-08" db="UniProtKB">
        <authorList>
            <consortium name="Ensembl"/>
        </authorList>
    </citation>
    <scope>IDENTIFICATION</scope>
</reference>
<evidence type="ECO:0000259" key="2">
    <source>
        <dbReference type="Pfam" id="PF07732"/>
    </source>
</evidence>
<evidence type="ECO:0000256" key="1">
    <source>
        <dbReference type="ARBA" id="ARBA00010609"/>
    </source>
</evidence>
<reference evidence="3" key="3">
    <citation type="submission" date="2025-09" db="UniProtKB">
        <authorList>
            <consortium name="Ensembl"/>
        </authorList>
    </citation>
    <scope>IDENTIFICATION</scope>
</reference>
<sequence length="476" mass="53729">KVVFREYEEDFRQAKTHPSSLGLLGPTLRGQEGETIVVTFRNMADRPYSIHPHGIAYGKQSEGAHYFDNTSLKEKEDDVVQPNCEHTYHWEVTSDVSPGMDDPTCLTHIYMSHENTVQDYNSGLIGTLLICKPGNAGKCSSKSVFLFGVFDEKNSWYQPKGHATDNHVKYTINGYTRGSLPDVSLCAHTSVSLHLMGMSSDAEMFSVHMNGQVLQHDGHKVSSVGLVSGSTATAIMTAMYPGRWLLSSQTTKHLEAGMHGFVDVRKCEGFEEPRRRMTIKERRYSKHWTFFIAAEEVIWDYAPNMDYELQYLKQGPNRIGRKYKKVVYTQYTNESFTVRAEEKQRKNEIGILGPVIRAQIRDVITIVFKNMASRPYSIYPHGLTMEKSQEGVTYPEGGNQSRGVQPGETHVYEWTVTEEDEPLEGDARCLTRVYHSAVDTPRDIASGLIGPLLICKSQSLNVRNVQVETVQVLQVN</sequence>
<feature type="domain" description="Plastocyanin-like" evidence="2">
    <location>
        <begin position="23"/>
        <end position="132"/>
    </location>
</feature>
<dbReference type="AlphaFoldDB" id="A0A668AXY2"/>
<protein>
    <submittedName>
        <fullName evidence="3">Coagulation factor V</fullName>
    </submittedName>
</protein>
<evidence type="ECO:0000313" key="4">
    <source>
        <dbReference type="Proteomes" id="UP000472263"/>
    </source>
</evidence>
<proteinExistence type="inferred from homology"/>
<dbReference type="FunFam" id="2.60.40.420:FF:000028">
    <property type="entry name" value="Ceruloplasmin"/>
    <property type="match status" value="1"/>
</dbReference>
<evidence type="ECO:0000313" key="3">
    <source>
        <dbReference type="Ensembl" id="ENSMMDP00005055804.1"/>
    </source>
</evidence>
<dbReference type="Gene3D" id="2.60.40.420">
    <property type="entry name" value="Cupredoxins - blue copper proteins"/>
    <property type="match status" value="3"/>
</dbReference>
<dbReference type="SUPFAM" id="SSF49503">
    <property type="entry name" value="Cupredoxins"/>
    <property type="match status" value="3"/>
</dbReference>
<keyword evidence="4" id="KW-1185">Reference proteome</keyword>
<dbReference type="InterPro" id="IPR008972">
    <property type="entry name" value="Cupredoxin"/>
</dbReference>
<feature type="domain" description="Plastocyanin-like" evidence="2">
    <location>
        <begin position="351"/>
        <end position="457"/>
    </location>
</feature>
<dbReference type="PANTHER" id="PTHR11709:SF504">
    <property type="entry name" value="PLASTOCYANIN-LIKE DOMAIN-CONTAINING PROTEIN"/>
    <property type="match status" value="1"/>
</dbReference>
<comment type="similarity">
    <text evidence="1">Belongs to the multicopper oxidase family.</text>
</comment>
<dbReference type="Proteomes" id="UP000472263">
    <property type="component" value="Chromosome 21"/>
</dbReference>
<accession>A0A668AXY2</accession>
<dbReference type="InterPro" id="IPR045087">
    <property type="entry name" value="Cu-oxidase_fam"/>
</dbReference>
<dbReference type="GO" id="GO:0016491">
    <property type="term" value="F:oxidoreductase activity"/>
    <property type="evidence" value="ECO:0007669"/>
    <property type="project" value="TreeGrafter"/>
</dbReference>
<dbReference type="PANTHER" id="PTHR11709">
    <property type="entry name" value="MULTI-COPPER OXIDASE"/>
    <property type="match status" value="1"/>
</dbReference>
<reference evidence="3" key="1">
    <citation type="submission" date="2019-06" db="EMBL/GenBank/DDBJ databases">
        <authorList>
            <consortium name="Wellcome Sanger Institute Data Sharing"/>
        </authorList>
    </citation>
    <scope>NUCLEOTIDE SEQUENCE [LARGE SCALE GENOMIC DNA]</scope>
</reference>
<dbReference type="Pfam" id="PF07732">
    <property type="entry name" value="Cu-oxidase_3"/>
    <property type="match status" value="2"/>
</dbReference>
<dbReference type="Ensembl" id="ENSMMDT00005056868.1">
    <property type="protein sequence ID" value="ENSMMDP00005055804.1"/>
    <property type="gene ID" value="ENSMMDG00005024951.1"/>
</dbReference>
<organism evidence="3 4">
    <name type="scientific">Myripristis murdjan</name>
    <name type="common">pinecone soldierfish</name>
    <dbReference type="NCBI Taxonomy" id="586833"/>
    <lineage>
        <taxon>Eukaryota</taxon>
        <taxon>Metazoa</taxon>
        <taxon>Chordata</taxon>
        <taxon>Craniata</taxon>
        <taxon>Vertebrata</taxon>
        <taxon>Euteleostomi</taxon>
        <taxon>Actinopterygii</taxon>
        <taxon>Neopterygii</taxon>
        <taxon>Teleostei</taxon>
        <taxon>Neoteleostei</taxon>
        <taxon>Acanthomorphata</taxon>
        <taxon>Holocentriformes</taxon>
        <taxon>Holocentridae</taxon>
        <taxon>Myripristis</taxon>
    </lineage>
</organism>
<dbReference type="GO" id="GO:0005507">
    <property type="term" value="F:copper ion binding"/>
    <property type="evidence" value="ECO:0007669"/>
    <property type="project" value="InterPro"/>
</dbReference>